<dbReference type="InterPro" id="IPR050109">
    <property type="entry name" value="HTH-type_TetR-like_transc_reg"/>
</dbReference>
<keyword evidence="1" id="KW-0805">Transcription regulation</keyword>
<evidence type="ECO:0000256" key="2">
    <source>
        <dbReference type="ARBA" id="ARBA00023125"/>
    </source>
</evidence>
<keyword evidence="3" id="KW-0804">Transcription</keyword>
<evidence type="ECO:0000256" key="3">
    <source>
        <dbReference type="ARBA" id="ARBA00023163"/>
    </source>
</evidence>
<accession>A0AA91BRB3</accession>
<evidence type="ECO:0000313" key="7">
    <source>
        <dbReference type="Proteomes" id="UP000597886"/>
    </source>
</evidence>
<dbReference type="AlphaFoldDB" id="A0AA91BRB3"/>
<dbReference type="Gene3D" id="1.10.357.10">
    <property type="entry name" value="Tetracycline Repressor, domain 2"/>
    <property type="match status" value="1"/>
</dbReference>
<comment type="caution">
    <text evidence="6">The sequence shown here is derived from an EMBL/GenBank/DDBJ whole genome shotgun (WGS) entry which is preliminary data.</text>
</comment>
<evidence type="ECO:0000259" key="5">
    <source>
        <dbReference type="PROSITE" id="PS50977"/>
    </source>
</evidence>
<dbReference type="PROSITE" id="PS50977">
    <property type="entry name" value="HTH_TETR_2"/>
    <property type="match status" value="1"/>
</dbReference>
<feature type="domain" description="HTH tetR-type" evidence="5">
    <location>
        <begin position="16"/>
        <end position="76"/>
    </location>
</feature>
<evidence type="ECO:0000313" key="6">
    <source>
        <dbReference type="EMBL" id="NOE18417.1"/>
    </source>
</evidence>
<dbReference type="InterPro" id="IPR049484">
    <property type="entry name" value="Rv0078-like_C"/>
</dbReference>
<proteinExistence type="predicted"/>
<dbReference type="Pfam" id="PF00440">
    <property type="entry name" value="TetR_N"/>
    <property type="match status" value="1"/>
</dbReference>
<dbReference type="EMBL" id="WVRA01000003">
    <property type="protein sequence ID" value="NOE18417.1"/>
    <property type="molecule type" value="Genomic_DNA"/>
</dbReference>
<dbReference type="InterPro" id="IPR009057">
    <property type="entry name" value="Homeodomain-like_sf"/>
</dbReference>
<name>A0AA91BRB3_9RHOB</name>
<feature type="DNA-binding region" description="H-T-H motif" evidence="4">
    <location>
        <begin position="39"/>
        <end position="58"/>
    </location>
</feature>
<dbReference type="PANTHER" id="PTHR30055:SF234">
    <property type="entry name" value="HTH-TYPE TRANSCRIPTIONAL REGULATOR BETI"/>
    <property type="match status" value="1"/>
</dbReference>
<dbReference type="PRINTS" id="PR00455">
    <property type="entry name" value="HTHTETR"/>
</dbReference>
<dbReference type="SUPFAM" id="SSF46689">
    <property type="entry name" value="Homeodomain-like"/>
    <property type="match status" value="1"/>
</dbReference>
<dbReference type="GO" id="GO:0000976">
    <property type="term" value="F:transcription cis-regulatory region binding"/>
    <property type="evidence" value="ECO:0007669"/>
    <property type="project" value="TreeGrafter"/>
</dbReference>
<dbReference type="Proteomes" id="UP000597886">
    <property type="component" value="Unassembled WGS sequence"/>
</dbReference>
<dbReference type="Pfam" id="PF21351">
    <property type="entry name" value="TetR_C_41"/>
    <property type="match status" value="1"/>
</dbReference>
<dbReference type="GO" id="GO:0003700">
    <property type="term" value="F:DNA-binding transcription factor activity"/>
    <property type="evidence" value="ECO:0007669"/>
    <property type="project" value="TreeGrafter"/>
</dbReference>
<sequence>MPTEKPARRSQSDRRAETRAKLVEAARELFVNSGFADTATPDIVRRASVTRGALYHHFKDKADLFRAVAEEEAKAISHHIDQETRNVADPEQAMVTGSNAFFDAMLVPGRVRLLMEEAPAVLGHSTAVALTRANGTEELREGLSRALPKHSPKQIDALTNLLSAAFDRAALEIAYGGDPEVYKEVMNHLIGEVLKGN</sequence>
<keyword evidence="2 4" id="KW-0238">DNA-binding</keyword>
<evidence type="ECO:0000256" key="1">
    <source>
        <dbReference type="ARBA" id="ARBA00023015"/>
    </source>
</evidence>
<reference evidence="6" key="1">
    <citation type="submission" date="2019-12" db="EMBL/GenBank/DDBJ databases">
        <title>Ruegeria JWLKs population differentiation of coral mucus and skeleton niches.</title>
        <authorList>
            <person name="Luo D."/>
        </authorList>
    </citation>
    <scope>NUCLEOTIDE SEQUENCE</scope>
    <source>
        <strain evidence="6">HKCCD6181</strain>
    </source>
</reference>
<organism evidence="6 7">
    <name type="scientific">Ruegeria atlantica</name>
    <dbReference type="NCBI Taxonomy" id="81569"/>
    <lineage>
        <taxon>Bacteria</taxon>
        <taxon>Pseudomonadati</taxon>
        <taxon>Pseudomonadota</taxon>
        <taxon>Alphaproteobacteria</taxon>
        <taxon>Rhodobacterales</taxon>
        <taxon>Roseobacteraceae</taxon>
        <taxon>Ruegeria</taxon>
    </lineage>
</organism>
<dbReference type="RefSeq" id="WP_171329840.1">
    <property type="nucleotide sequence ID" value="NZ_WVRA01000003.1"/>
</dbReference>
<gene>
    <name evidence="6" type="ORF">GS634_09845</name>
</gene>
<evidence type="ECO:0000256" key="4">
    <source>
        <dbReference type="PROSITE-ProRule" id="PRU00335"/>
    </source>
</evidence>
<dbReference type="PANTHER" id="PTHR30055">
    <property type="entry name" value="HTH-TYPE TRANSCRIPTIONAL REGULATOR RUTR"/>
    <property type="match status" value="1"/>
</dbReference>
<protein>
    <submittedName>
        <fullName evidence="6">TetR family transcriptional regulator</fullName>
    </submittedName>
</protein>
<dbReference type="InterPro" id="IPR001647">
    <property type="entry name" value="HTH_TetR"/>
</dbReference>